<dbReference type="SUPFAM" id="SSF116878">
    <property type="entry name" value="TrmE connector domain"/>
    <property type="match status" value="1"/>
</dbReference>
<reference evidence="3" key="1">
    <citation type="journal article" date="2013" name="Genome Announc.">
        <title>Draft genome sequence of the basidiomycetous yeast-like fungus Pseudozyma hubeiensis SY62, which produces an abundant amount of the biosurfactant mannosylerythritol lipids.</title>
        <authorList>
            <person name="Konishi M."/>
            <person name="Hatada Y."/>
            <person name="Horiuchi J."/>
        </authorList>
    </citation>
    <scope>NUCLEOTIDE SEQUENCE [LARGE SCALE GENOMIC DNA]</scope>
    <source>
        <strain evidence="3">SY62</strain>
    </source>
</reference>
<dbReference type="PANTHER" id="PTHR42714">
    <property type="entry name" value="TRNA MODIFICATION GTPASE GTPBP3"/>
    <property type="match status" value="1"/>
</dbReference>
<dbReference type="InterPro" id="IPR031168">
    <property type="entry name" value="G_TrmE"/>
</dbReference>
<dbReference type="RefSeq" id="XP_012190468.1">
    <property type="nucleotide sequence ID" value="XM_012335078.1"/>
</dbReference>
<evidence type="ECO:0000313" key="2">
    <source>
        <dbReference type="EMBL" id="GAC96881.1"/>
    </source>
</evidence>
<dbReference type="eggNOG" id="KOG1191">
    <property type="taxonomic scope" value="Eukaryota"/>
</dbReference>
<dbReference type="Pfam" id="PF01926">
    <property type="entry name" value="MMR_HSR1"/>
    <property type="match status" value="1"/>
</dbReference>
<dbReference type="InterPro" id="IPR006073">
    <property type="entry name" value="GTP-bd"/>
</dbReference>
<gene>
    <name evidence="2" type="ORF">PHSY_004465</name>
</gene>
<evidence type="ECO:0000313" key="3">
    <source>
        <dbReference type="Proteomes" id="UP000014071"/>
    </source>
</evidence>
<name>R9P6A7_PSEHS</name>
<dbReference type="Proteomes" id="UP000014071">
    <property type="component" value="Unassembled WGS sequence"/>
</dbReference>
<dbReference type="InterPro" id="IPR027368">
    <property type="entry name" value="MnmE_dom2"/>
</dbReference>
<dbReference type="HOGENOM" id="CLU_019624_3_1_1"/>
<dbReference type="GO" id="GO:0005739">
    <property type="term" value="C:mitochondrion"/>
    <property type="evidence" value="ECO:0007669"/>
    <property type="project" value="TreeGrafter"/>
</dbReference>
<dbReference type="AlphaFoldDB" id="R9P6A7"/>
<keyword evidence="3" id="KW-1185">Reference proteome</keyword>
<dbReference type="NCBIfam" id="TIGR00231">
    <property type="entry name" value="small_GTP"/>
    <property type="match status" value="1"/>
</dbReference>
<dbReference type="Gene3D" id="3.40.50.300">
    <property type="entry name" value="P-loop containing nucleotide triphosphate hydrolases"/>
    <property type="match status" value="1"/>
</dbReference>
<dbReference type="GO" id="GO:0030488">
    <property type="term" value="P:tRNA methylation"/>
    <property type="evidence" value="ECO:0007669"/>
    <property type="project" value="TreeGrafter"/>
</dbReference>
<evidence type="ECO:0000259" key="1">
    <source>
        <dbReference type="PROSITE" id="PS51709"/>
    </source>
</evidence>
<dbReference type="Gene3D" id="1.20.120.430">
    <property type="entry name" value="tRNA modification GTPase MnmE domain 2"/>
    <property type="match status" value="1"/>
</dbReference>
<accession>R9P6A7</accession>
<dbReference type="STRING" id="1305764.R9P6A7"/>
<dbReference type="OrthoDB" id="188276at2759"/>
<dbReference type="SUPFAM" id="SSF52540">
    <property type="entry name" value="P-loop containing nucleoside triphosphate hydrolases"/>
    <property type="match status" value="1"/>
</dbReference>
<dbReference type="PROSITE" id="PS51709">
    <property type="entry name" value="G_TRME"/>
    <property type="match status" value="1"/>
</dbReference>
<protein>
    <recommendedName>
        <fullName evidence="1">TrmE-type G domain-containing protein</fullName>
    </recommendedName>
</protein>
<dbReference type="GO" id="GO:0002098">
    <property type="term" value="P:tRNA wobble uridine modification"/>
    <property type="evidence" value="ECO:0007669"/>
    <property type="project" value="TreeGrafter"/>
</dbReference>
<dbReference type="GeneID" id="24109747"/>
<dbReference type="InterPro" id="IPR025867">
    <property type="entry name" value="MnmE_helical"/>
</dbReference>
<proteinExistence type="predicted"/>
<feature type="domain" description="TrmE-type G" evidence="1">
    <location>
        <begin position="63"/>
        <end position="230"/>
    </location>
</feature>
<dbReference type="InterPro" id="IPR027417">
    <property type="entry name" value="P-loop_NTPase"/>
</dbReference>
<dbReference type="Pfam" id="PF12631">
    <property type="entry name" value="MnmE_helical"/>
    <property type="match status" value="1"/>
</dbReference>
<sequence>MAGVEALIDFADEDGVEDGTWIGVREMVGELAVLLRGELGISTSNENGKSVETRHVGEILTTGIRLAIYGPPNAGKSSLLNRLADRNAAIVSDIPGTTRDVLQVHLDLAGYKVIVYDTAGIRDSSAQGRGIDEIEQIGIQRAKDSVSRADLSLLVLPANEDFELEKMILRPESYSASDPDLIFYNKSDLLPHPSRPSPSSPNPSQLSWSGSVRTNHNISLLISNLSTLIASKYSLPQTNETPLITQSRHRTLLRECLHHIDNFQSLAEERDVDLVLAAEELRYAARAVGKITGREVRPDEILGSIFATFCIGK</sequence>
<dbReference type="PRINTS" id="PR00326">
    <property type="entry name" value="GTP1OBG"/>
</dbReference>
<dbReference type="CDD" id="cd04164">
    <property type="entry name" value="trmE"/>
    <property type="match status" value="1"/>
</dbReference>
<dbReference type="InterPro" id="IPR005225">
    <property type="entry name" value="Small_GTP-bd"/>
</dbReference>
<dbReference type="GO" id="GO:0005525">
    <property type="term" value="F:GTP binding"/>
    <property type="evidence" value="ECO:0007669"/>
    <property type="project" value="InterPro"/>
</dbReference>
<organism evidence="2 3">
    <name type="scientific">Pseudozyma hubeiensis (strain SY62)</name>
    <name type="common">Yeast</name>
    <dbReference type="NCBI Taxonomy" id="1305764"/>
    <lineage>
        <taxon>Eukaryota</taxon>
        <taxon>Fungi</taxon>
        <taxon>Dikarya</taxon>
        <taxon>Basidiomycota</taxon>
        <taxon>Ustilaginomycotina</taxon>
        <taxon>Ustilaginomycetes</taxon>
        <taxon>Ustilaginales</taxon>
        <taxon>Ustilaginaceae</taxon>
        <taxon>Pseudozyma</taxon>
    </lineage>
</organism>
<dbReference type="PANTHER" id="PTHR42714:SF2">
    <property type="entry name" value="TRNA MODIFICATION GTPASE GTPBP3, MITOCHONDRIAL"/>
    <property type="match status" value="1"/>
</dbReference>
<dbReference type="EMBL" id="DF238808">
    <property type="protein sequence ID" value="GAC96881.1"/>
    <property type="molecule type" value="Genomic_DNA"/>
</dbReference>